<keyword evidence="4 6" id="KW-0472">Membrane</keyword>
<keyword evidence="2 6" id="KW-0812">Transmembrane</keyword>
<dbReference type="Pfam" id="PF04479">
    <property type="entry name" value="RTA1"/>
    <property type="match status" value="1"/>
</dbReference>
<dbReference type="STRING" id="106004.A0A1Y2D0M2"/>
<dbReference type="InParanoid" id="A0A1Y2D0M2"/>
<dbReference type="OrthoDB" id="3358017at2759"/>
<dbReference type="EMBL" id="MCGR01000104">
    <property type="protein sequence ID" value="ORY52832.1"/>
    <property type="molecule type" value="Genomic_DNA"/>
</dbReference>
<feature type="transmembrane region" description="Helical" evidence="6">
    <location>
        <begin position="18"/>
        <end position="36"/>
    </location>
</feature>
<feature type="transmembrane region" description="Helical" evidence="6">
    <location>
        <begin position="122"/>
        <end position="143"/>
    </location>
</feature>
<dbReference type="InterPro" id="IPR007568">
    <property type="entry name" value="RTA1"/>
</dbReference>
<feature type="transmembrane region" description="Helical" evidence="6">
    <location>
        <begin position="233"/>
        <end position="251"/>
    </location>
</feature>
<dbReference type="Proteomes" id="UP000193467">
    <property type="component" value="Unassembled WGS sequence"/>
</dbReference>
<reference evidence="7 8" key="1">
    <citation type="submission" date="2016-07" db="EMBL/GenBank/DDBJ databases">
        <title>Pervasive Adenine N6-methylation of Active Genes in Fungi.</title>
        <authorList>
            <consortium name="DOE Joint Genome Institute"/>
            <person name="Mondo S.J."/>
            <person name="Dannebaum R.O."/>
            <person name="Kuo R.C."/>
            <person name="Labutti K."/>
            <person name="Haridas S."/>
            <person name="Kuo A."/>
            <person name="Salamov A."/>
            <person name="Ahrendt S.R."/>
            <person name="Lipzen A."/>
            <person name="Sullivan W."/>
            <person name="Andreopoulos W.B."/>
            <person name="Clum A."/>
            <person name="Lindquist E."/>
            <person name="Daum C."/>
            <person name="Ramamoorthy G.K."/>
            <person name="Gryganskyi A."/>
            <person name="Culley D."/>
            <person name="Magnuson J.K."/>
            <person name="James T.Y."/>
            <person name="O'Malley M.A."/>
            <person name="Stajich J.E."/>
            <person name="Spatafora J.W."/>
            <person name="Visel A."/>
            <person name="Grigoriev I.V."/>
        </authorList>
    </citation>
    <scope>NUCLEOTIDE SEQUENCE [LARGE SCALE GENOMIC DNA]</scope>
    <source>
        <strain evidence="7 8">62-1032</strain>
    </source>
</reference>
<proteinExistence type="predicted"/>
<evidence type="ECO:0000256" key="4">
    <source>
        <dbReference type="ARBA" id="ARBA00023136"/>
    </source>
</evidence>
<dbReference type="GO" id="GO:0016020">
    <property type="term" value="C:membrane"/>
    <property type="evidence" value="ECO:0007669"/>
    <property type="project" value="UniProtKB-SubCell"/>
</dbReference>
<feature type="transmembrane region" description="Helical" evidence="6">
    <location>
        <begin position="76"/>
        <end position="101"/>
    </location>
</feature>
<keyword evidence="8" id="KW-1185">Reference proteome</keyword>
<evidence type="ECO:0000256" key="3">
    <source>
        <dbReference type="ARBA" id="ARBA00022989"/>
    </source>
</evidence>
<feature type="region of interest" description="Disordered" evidence="5">
    <location>
        <begin position="273"/>
        <end position="298"/>
    </location>
</feature>
<evidence type="ECO:0000256" key="1">
    <source>
        <dbReference type="ARBA" id="ARBA00004141"/>
    </source>
</evidence>
<evidence type="ECO:0000313" key="7">
    <source>
        <dbReference type="EMBL" id="ORY52832.1"/>
    </source>
</evidence>
<dbReference type="PANTHER" id="PTHR31465">
    <property type="entry name" value="PROTEIN RTA1-RELATED"/>
    <property type="match status" value="1"/>
</dbReference>
<protein>
    <submittedName>
        <fullName evidence="7">RTA1 like protein-domain-containing protein</fullName>
    </submittedName>
</protein>
<evidence type="ECO:0000256" key="6">
    <source>
        <dbReference type="SAM" id="Phobius"/>
    </source>
</evidence>
<evidence type="ECO:0000313" key="8">
    <source>
        <dbReference type="Proteomes" id="UP000193467"/>
    </source>
</evidence>
<feature type="transmembrane region" description="Helical" evidence="6">
    <location>
        <begin position="192"/>
        <end position="213"/>
    </location>
</feature>
<gene>
    <name evidence="7" type="ORF">BCR35DRAFT_327194</name>
</gene>
<comment type="caution">
    <text evidence="7">The sequence shown here is derived from an EMBL/GenBank/DDBJ whole genome shotgun (WGS) entry which is preliminary data.</text>
</comment>
<comment type="subcellular location">
    <subcellularLocation>
        <location evidence="1">Membrane</location>
        <topology evidence="1">Multi-pass membrane protein</topology>
    </subcellularLocation>
</comment>
<keyword evidence="3 6" id="KW-1133">Transmembrane helix</keyword>
<accession>A0A1Y2D0M2</accession>
<name>A0A1Y2D0M2_9BASI</name>
<evidence type="ECO:0000256" key="5">
    <source>
        <dbReference type="SAM" id="MobiDB-lite"/>
    </source>
</evidence>
<dbReference type="PANTHER" id="PTHR31465:SF1">
    <property type="entry name" value="PROTEIN RTA1-RELATED"/>
    <property type="match status" value="1"/>
</dbReference>
<dbReference type="AlphaFoldDB" id="A0A1Y2D0M2"/>
<evidence type="ECO:0000256" key="2">
    <source>
        <dbReference type="ARBA" id="ARBA00022692"/>
    </source>
</evidence>
<feature type="transmembrane region" description="Helical" evidence="6">
    <location>
        <begin position="43"/>
        <end position="61"/>
    </location>
</feature>
<sequence length="298" mass="33321">MAAGDDWRYYKYDVNRPLAIAAVVVFFVAFLGHVGFMARYRSWYMWPFTVGALGEAMGYVFRRMSADHPTGRKAGLLWYILQSLFIILAPALMAASHYMCFGRIITYVGEQYSPVRASRVTAIFVTFDVISFVVQGAGGSLYSSDNTAIYPAAKAILIVGFLVQIISLGIFFLFAIIYQIRARRAGEQEGKWTICLYTLYMGCVCILIRGIFRTIEFGSGTGGGGGYLLEREAWYYGLETLPILVCVYLFLASHPGRYIPSDRSVRLHPEQMVTSSSSDLEKEGAGPRGRKWWGGKRA</sequence>
<feature type="compositionally biased region" description="Basic residues" evidence="5">
    <location>
        <begin position="288"/>
        <end position="298"/>
    </location>
</feature>
<feature type="transmembrane region" description="Helical" evidence="6">
    <location>
        <begin position="155"/>
        <end position="180"/>
    </location>
</feature>
<organism evidence="7 8">
    <name type="scientific">Leucosporidium creatinivorum</name>
    <dbReference type="NCBI Taxonomy" id="106004"/>
    <lineage>
        <taxon>Eukaryota</taxon>
        <taxon>Fungi</taxon>
        <taxon>Dikarya</taxon>
        <taxon>Basidiomycota</taxon>
        <taxon>Pucciniomycotina</taxon>
        <taxon>Microbotryomycetes</taxon>
        <taxon>Leucosporidiales</taxon>
        <taxon>Leucosporidium</taxon>
    </lineage>
</organism>